<name>A0A327L0I4_9BRAD</name>
<evidence type="ECO:0000256" key="3">
    <source>
        <dbReference type="ARBA" id="ARBA00023163"/>
    </source>
</evidence>
<dbReference type="Proteomes" id="UP000249130">
    <property type="component" value="Unassembled WGS sequence"/>
</dbReference>
<dbReference type="RefSeq" id="WP_111421192.1">
    <property type="nucleotide sequence ID" value="NZ_NPEX01000200.1"/>
</dbReference>
<dbReference type="Pfam" id="PF00392">
    <property type="entry name" value="GntR"/>
    <property type="match status" value="1"/>
</dbReference>
<dbReference type="SMART" id="SM00895">
    <property type="entry name" value="FCD"/>
    <property type="match status" value="1"/>
</dbReference>
<keyword evidence="1" id="KW-0805">Transcription regulation</keyword>
<dbReference type="InterPro" id="IPR000524">
    <property type="entry name" value="Tscrpt_reg_HTH_GntR"/>
</dbReference>
<dbReference type="SUPFAM" id="SSF48008">
    <property type="entry name" value="GntR ligand-binding domain-like"/>
    <property type="match status" value="1"/>
</dbReference>
<evidence type="ECO:0000256" key="2">
    <source>
        <dbReference type="ARBA" id="ARBA00023125"/>
    </source>
</evidence>
<dbReference type="GO" id="GO:0003700">
    <property type="term" value="F:DNA-binding transcription factor activity"/>
    <property type="evidence" value="ECO:0007669"/>
    <property type="project" value="InterPro"/>
</dbReference>
<dbReference type="OrthoDB" id="9815654at2"/>
<dbReference type="InterPro" id="IPR008920">
    <property type="entry name" value="TF_FadR/GntR_C"/>
</dbReference>
<reference evidence="5 6" key="1">
    <citation type="submission" date="2017-07" db="EMBL/GenBank/DDBJ databases">
        <title>Draft Genome Sequences of Select Purple Nonsulfur Bacteria.</title>
        <authorList>
            <person name="Lasarre B."/>
            <person name="Mckinlay J.B."/>
        </authorList>
    </citation>
    <scope>NUCLEOTIDE SEQUENCE [LARGE SCALE GENOMIC DNA]</scope>
    <source>
        <strain evidence="5 6">DSM 5909</strain>
    </source>
</reference>
<dbReference type="Gene3D" id="1.10.10.10">
    <property type="entry name" value="Winged helix-like DNA-binding domain superfamily/Winged helix DNA-binding domain"/>
    <property type="match status" value="1"/>
</dbReference>
<dbReference type="InterPro" id="IPR036388">
    <property type="entry name" value="WH-like_DNA-bd_sf"/>
</dbReference>
<evidence type="ECO:0000256" key="1">
    <source>
        <dbReference type="ARBA" id="ARBA00023015"/>
    </source>
</evidence>
<dbReference type="PANTHER" id="PTHR43537:SF39">
    <property type="entry name" value="HTH-TYPE TRANSCRIPTIONAL REGULATOR MCBR"/>
    <property type="match status" value="1"/>
</dbReference>
<keyword evidence="2" id="KW-0238">DNA-binding</keyword>
<protein>
    <recommendedName>
        <fullName evidence="4">HTH gntR-type domain-containing protein</fullName>
    </recommendedName>
</protein>
<evidence type="ECO:0000313" key="5">
    <source>
        <dbReference type="EMBL" id="RAI41168.1"/>
    </source>
</evidence>
<dbReference type="SUPFAM" id="SSF46785">
    <property type="entry name" value="Winged helix' DNA-binding domain"/>
    <property type="match status" value="1"/>
</dbReference>
<dbReference type="EMBL" id="NPEX01000200">
    <property type="protein sequence ID" value="RAI41168.1"/>
    <property type="molecule type" value="Genomic_DNA"/>
</dbReference>
<proteinExistence type="predicted"/>
<comment type="caution">
    <text evidence="5">The sequence shown here is derived from an EMBL/GenBank/DDBJ whole genome shotgun (WGS) entry which is preliminary data.</text>
</comment>
<dbReference type="InterPro" id="IPR011711">
    <property type="entry name" value="GntR_C"/>
</dbReference>
<sequence length="235" mass="26561">MLKKIAPVDVSTLQDRIYERLKGSLLVGEFQPGDTLSIKALAEMVGTSAMPVRDAMNRLVAEEALVRSPDRLIRVAPFTREICDEHIRIRMHLEGLAAQRACRSPDRAQLVVRLRAINRAMFDAIEDADIRRAVEANKDFHFAIFEAARYPQLLQVVSRLWLRTGPFVATARRKPSDARQMFATGFKFHDRVIAAIAKADVKSARYALSGDIRTATHWLQKNYDFRDDEATPANG</sequence>
<dbReference type="InterPro" id="IPR036390">
    <property type="entry name" value="WH_DNA-bd_sf"/>
</dbReference>
<dbReference type="PROSITE" id="PS50949">
    <property type="entry name" value="HTH_GNTR"/>
    <property type="match status" value="1"/>
</dbReference>
<evidence type="ECO:0000259" key="4">
    <source>
        <dbReference type="PROSITE" id="PS50949"/>
    </source>
</evidence>
<dbReference type="SMART" id="SM00345">
    <property type="entry name" value="HTH_GNTR"/>
    <property type="match status" value="1"/>
</dbReference>
<dbReference type="Gene3D" id="1.20.120.530">
    <property type="entry name" value="GntR ligand-binding domain-like"/>
    <property type="match status" value="1"/>
</dbReference>
<dbReference type="AlphaFoldDB" id="A0A327L0I4"/>
<accession>A0A327L0I4</accession>
<feature type="domain" description="HTH gntR-type" evidence="4">
    <location>
        <begin position="11"/>
        <end position="78"/>
    </location>
</feature>
<dbReference type="GO" id="GO:0003677">
    <property type="term" value="F:DNA binding"/>
    <property type="evidence" value="ECO:0007669"/>
    <property type="project" value="UniProtKB-KW"/>
</dbReference>
<dbReference type="Pfam" id="PF07729">
    <property type="entry name" value="FCD"/>
    <property type="match status" value="1"/>
</dbReference>
<dbReference type="PANTHER" id="PTHR43537">
    <property type="entry name" value="TRANSCRIPTIONAL REGULATOR, GNTR FAMILY"/>
    <property type="match status" value="1"/>
</dbReference>
<keyword evidence="6" id="KW-1185">Reference proteome</keyword>
<evidence type="ECO:0000313" key="6">
    <source>
        <dbReference type="Proteomes" id="UP000249130"/>
    </source>
</evidence>
<keyword evidence="3" id="KW-0804">Transcription</keyword>
<organism evidence="5 6">
    <name type="scientific">Rhodoplanes roseus</name>
    <dbReference type="NCBI Taxonomy" id="29409"/>
    <lineage>
        <taxon>Bacteria</taxon>
        <taxon>Pseudomonadati</taxon>
        <taxon>Pseudomonadota</taxon>
        <taxon>Alphaproteobacteria</taxon>
        <taxon>Hyphomicrobiales</taxon>
        <taxon>Nitrobacteraceae</taxon>
        <taxon>Rhodoplanes</taxon>
    </lineage>
</organism>
<gene>
    <name evidence="5" type="ORF">CH341_22265</name>
</gene>